<dbReference type="InterPro" id="IPR013107">
    <property type="entry name" value="Acyl-CoA_DH_C"/>
</dbReference>
<reference evidence="5 6" key="1">
    <citation type="submission" date="2019-08" db="EMBL/GenBank/DDBJ databases">
        <title>Paraburkholderia sp. DCY113.</title>
        <authorList>
            <person name="Kang J."/>
        </authorList>
    </citation>
    <scope>NUCLEOTIDE SEQUENCE [LARGE SCALE GENOMIC DNA]</scope>
    <source>
        <strain evidence="5 6">DCY113</strain>
    </source>
</reference>
<proteinExistence type="inferred from homology"/>
<dbReference type="Gene3D" id="2.40.110.10">
    <property type="entry name" value="Butyryl-CoA Dehydrogenase, subunit A, domain 2"/>
    <property type="match status" value="1"/>
</dbReference>
<organism evidence="5 6">
    <name type="scientific">Paraburkholderia panacisoli</name>
    <dbReference type="NCBI Taxonomy" id="2603818"/>
    <lineage>
        <taxon>Bacteria</taxon>
        <taxon>Pseudomonadati</taxon>
        <taxon>Pseudomonadota</taxon>
        <taxon>Betaproteobacteria</taxon>
        <taxon>Burkholderiales</taxon>
        <taxon>Burkholderiaceae</taxon>
        <taxon>Paraburkholderia</taxon>
    </lineage>
</organism>
<gene>
    <name evidence="5" type="ORF">FVF58_41365</name>
</gene>
<dbReference type="Gene3D" id="1.10.540.10">
    <property type="entry name" value="Acyl-CoA dehydrogenase/oxidase, N-terminal domain"/>
    <property type="match status" value="1"/>
</dbReference>
<dbReference type="PANTHER" id="PTHR48083">
    <property type="entry name" value="MEDIUM-CHAIN SPECIFIC ACYL-COA DEHYDROGENASE, MITOCHONDRIAL-RELATED"/>
    <property type="match status" value="1"/>
</dbReference>
<dbReference type="Pfam" id="PF08028">
    <property type="entry name" value="Acyl-CoA_dh_2"/>
    <property type="match status" value="1"/>
</dbReference>
<comment type="caution">
    <text evidence="5">The sequence shown here is derived from an EMBL/GenBank/DDBJ whole genome shotgun (WGS) entry which is preliminary data.</text>
</comment>
<dbReference type="InterPro" id="IPR009100">
    <property type="entry name" value="AcylCoA_DH/oxidase_NM_dom_sf"/>
</dbReference>
<evidence type="ECO:0000313" key="6">
    <source>
        <dbReference type="Proteomes" id="UP000325273"/>
    </source>
</evidence>
<dbReference type="Pfam" id="PF02771">
    <property type="entry name" value="Acyl-CoA_dh_N"/>
    <property type="match status" value="1"/>
</dbReference>
<evidence type="ECO:0000256" key="1">
    <source>
        <dbReference type="ARBA" id="ARBA00023002"/>
    </source>
</evidence>
<dbReference type="InterPro" id="IPR037069">
    <property type="entry name" value="AcylCoA_DH/ox_N_sf"/>
</dbReference>
<dbReference type="InterPro" id="IPR036250">
    <property type="entry name" value="AcylCo_DH-like_C"/>
</dbReference>
<keyword evidence="1" id="KW-0560">Oxidoreductase</keyword>
<dbReference type="SUPFAM" id="SSF56645">
    <property type="entry name" value="Acyl-CoA dehydrogenase NM domain-like"/>
    <property type="match status" value="1"/>
</dbReference>
<feature type="domain" description="Acyl-CoA dehydrogenase C-terminal" evidence="4">
    <location>
        <begin position="243"/>
        <end position="370"/>
    </location>
</feature>
<dbReference type="InterPro" id="IPR013786">
    <property type="entry name" value="AcylCoA_DH/ox_N"/>
</dbReference>
<dbReference type="InterPro" id="IPR050741">
    <property type="entry name" value="Acyl-CoA_dehydrogenase"/>
</dbReference>
<evidence type="ECO:0000259" key="4">
    <source>
        <dbReference type="Pfam" id="PF08028"/>
    </source>
</evidence>
<comment type="similarity">
    <text evidence="2">Belongs to the HpaH/HsaA monooxygenase family.</text>
</comment>
<dbReference type="PIRSF" id="PIRSF016578">
    <property type="entry name" value="HsaA"/>
    <property type="match status" value="1"/>
</dbReference>
<dbReference type="PANTHER" id="PTHR48083:SF19">
    <property type="entry name" value="FLAVIN-DEPENDENT MONOOXYGENASE, OXYGENASE SUBUNIT HSAA"/>
    <property type="match status" value="1"/>
</dbReference>
<evidence type="ECO:0000259" key="3">
    <source>
        <dbReference type="Pfam" id="PF02771"/>
    </source>
</evidence>
<sequence length="405" mass="45026">MNSVLKEAVDCPIPTEAILVERAKAMIPLLRARAAEVEQARSVPTDIIEQFKQAGFFRILQPRRWGGYEMNPAVFFKVLMELGRGCCSSAWNMMILGIHTWEFGHLDPRACDDVWGKDDSVIVASSYAPFGTYRKVDGGYIINGRWPTSSGTDHGQWAFLGQILLDENKQPVDRLSVLVPRTDYTILDDWHVFGLAGTGSKSVVVKDAFVPEYRTHSLADYSMSDRGDTYLYPFSQIFYAAVSSAINGMAQGAVDLFIEQMQTRRDTTGGGKTSLSPYVKDRLGNAVARVRSSRARILHMMHETTRYTAQRELVPLDERVPGMLDIARVGRESEEAVMLLFKALSARGIYLDNPLQRILRDVIAAANHITQNADDTAGTLGGYLLGQPLPPLFYSRDPLPAQTTA</sequence>
<dbReference type="GO" id="GO:0003995">
    <property type="term" value="F:acyl-CoA dehydrogenase activity"/>
    <property type="evidence" value="ECO:0007669"/>
    <property type="project" value="TreeGrafter"/>
</dbReference>
<dbReference type="GO" id="GO:0033539">
    <property type="term" value="P:fatty acid beta-oxidation using acyl-CoA dehydrogenase"/>
    <property type="evidence" value="ECO:0007669"/>
    <property type="project" value="TreeGrafter"/>
</dbReference>
<dbReference type="GO" id="GO:0016712">
    <property type="term" value="F:oxidoreductase activity, acting on paired donors, with incorporation or reduction of molecular oxygen, reduced flavin or flavoprotein as one donor, and incorporation of one atom of oxygen"/>
    <property type="evidence" value="ECO:0007669"/>
    <property type="project" value="TreeGrafter"/>
</dbReference>
<name>A0A5B0G8J4_9BURK</name>
<accession>A0A5B0G8J4</accession>
<dbReference type="GO" id="GO:0050660">
    <property type="term" value="F:flavin adenine dinucleotide binding"/>
    <property type="evidence" value="ECO:0007669"/>
    <property type="project" value="InterPro"/>
</dbReference>
<protein>
    <submittedName>
        <fullName evidence="5">Acyl-CoA dehydrogenase</fullName>
    </submittedName>
</protein>
<dbReference type="RefSeq" id="WP_149675410.1">
    <property type="nucleotide sequence ID" value="NZ_VTUZ01000047.1"/>
</dbReference>
<dbReference type="AlphaFoldDB" id="A0A5B0G8J4"/>
<dbReference type="Gene3D" id="1.20.140.10">
    <property type="entry name" value="Butyryl-CoA Dehydrogenase, subunit A, domain 3"/>
    <property type="match status" value="1"/>
</dbReference>
<dbReference type="Proteomes" id="UP000325273">
    <property type="component" value="Unassembled WGS sequence"/>
</dbReference>
<evidence type="ECO:0000256" key="2">
    <source>
        <dbReference type="ARBA" id="ARBA00049661"/>
    </source>
</evidence>
<feature type="domain" description="Acyl-CoA dehydrogenase/oxidase N-terminal" evidence="3">
    <location>
        <begin position="31"/>
        <end position="94"/>
    </location>
</feature>
<dbReference type="GO" id="GO:0005737">
    <property type="term" value="C:cytoplasm"/>
    <property type="evidence" value="ECO:0007669"/>
    <property type="project" value="TreeGrafter"/>
</dbReference>
<keyword evidence="6" id="KW-1185">Reference proteome</keyword>
<dbReference type="EMBL" id="VTUZ01000047">
    <property type="protein sequence ID" value="KAA0999727.1"/>
    <property type="molecule type" value="Genomic_DNA"/>
</dbReference>
<evidence type="ECO:0000313" key="5">
    <source>
        <dbReference type="EMBL" id="KAA0999727.1"/>
    </source>
</evidence>
<dbReference type="InterPro" id="IPR046373">
    <property type="entry name" value="Acyl-CoA_Oxase/DH_mid-dom_sf"/>
</dbReference>
<dbReference type="SUPFAM" id="SSF47203">
    <property type="entry name" value="Acyl-CoA dehydrogenase C-terminal domain-like"/>
    <property type="match status" value="1"/>
</dbReference>